<accession>X1B5T8</accession>
<dbReference type="InterPro" id="IPR018739">
    <property type="entry name" value="DUF2281"/>
</dbReference>
<evidence type="ECO:0000313" key="2">
    <source>
        <dbReference type="EMBL" id="GAG76672.1"/>
    </source>
</evidence>
<reference evidence="2" key="1">
    <citation type="journal article" date="2014" name="Front. Microbiol.">
        <title>High frequency of phylogenetically diverse reductive dehalogenase-homologous genes in deep subseafloor sedimentary metagenomes.</title>
        <authorList>
            <person name="Kawai M."/>
            <person name="Futagami T."/>
            <person name="Toyoda A."/>
            <person name="Takaki Y."/>
            <person name="Nishi S."/>
            <person name="Hori S."/>
            <person name="Arai W."/>
            <person name="Tsubouchi T."/>
            <person name="Morono Y."/>
            <person name="Uchiyama I."/>
            <person name="Ito T."/>
            <person name="Fujiyama A."/>
            <person name="Inagaki F."/>
            <person name="Takami H."/>
        </authorList>
    </citation>
    <scope>NUCLEOTIDE SEQUENCE</scope>
    <source>
        <strain evidence="2">Expedition CK06-06</strain>
    </source>
</reference>
<proteinExistence type="predicted"/>
<dbReference type="EMBL" id="BART01018663">
    <property type="protein sequence ID" value="GAG76672.1"/>
    <property type="molecule type" value="Genomic_DNA"/>
</dbReference>
<evidence type="ECO:0000259" key="1">
    <source>
        <dbReference type="Pfam" id="PF10047"/>
    </source>
</evidence>
<dbReference type="AlphaFoldDB" id="X1B5T8"/>
<name>X1B5T8_9ZZZZ</name>
<protein>
    <recommendedName>
        <fullName evidence="1">DUF2281 domain-containing protein</fullName>
    </recommendedName>
</protein>
<comment type="caution">
    <text evidence="2">The sequence shown here is derived from an EMBL/GenBank/DDBJ whole genome shotgun (WGS) entry which is preliminary data.</text>
</comment>
<dbReference type="Pfam" id="PF10047">
    <property type="entry name" value="DUF2281"/>
    <property type="match status" value="1"/>
</dbReference>
<sequence length="86" mass="10205">MAEIERGIKIKQPENKVKEVEKMEVRELIFKEIEKLPEPYLIEILDFIRFLEAKTSEQKMGLAIASETSLKKDWLTPEENEAWRDL</sequence>
<feature type="domain" description="DUF2281" evidence="1">
    <location>
        <begin position="29"/>
        <end position="59"/>
    </location>
</feature>
<gene>
    <name evidence="2" type="ORF">S01H4_35161</name>
</gene>
<organism evidence="2">
    <name type="scientific">marine sediment metagenome</name>
    <dbReference type="NCBI Taxonomy" id="412755"/>
    <lineage>
        <taxon>unclassified sequences</taxon>
        <taxon>metagenomes</taxon>
        <taxon>ecological metagenomes</taxon>
    </lineage>
</organism>